<dbReference type="RefSeq" id="XP_029638019.1">
    <property type="nucleotide sequence ID" value="XM_029782159.1"/>
</dbReference>
<dbReference type="PANTHER" id="PTHR46060:SF1">
    <property type="entry name" value="MARINER MOS1 TRANSPOSASE-LIKE PROTEIN"/>
    <property type="match status" value="1"/>
</dbReference>
<keyword evidence="1" id="KW-1185">Reference proteome</keyword>
<proteinExistence type="predicted"/>
<dbReference type="PANTHER" id="PTHR46060">
    <property type="entry name" value="MARINER MOS1 TRANSPOSASE-LIKE PROTEIN"/>
    <property type="match status" value="1"/>
</dbReference>
<dbReference type="InterPro" id="IPR052709">
    <property type="entry name" value="Transposase-MT_Hybrid"/>
</dbReference>
<sequence>MSLEDDERFGRPVTSFTSGNVEKIHQLVYENRQRTISEIADVVGLSYGSVQTILASELIMWHVSAKFASRLLITEQKEHRIEVRKNIASFMSRDESWVYGCDPETK</sequence>
<evidence type="ECO:0000313" key="1">
    <source>
        <dbReference type="Proteomes" id="UP000515154"/>
    </source>
</evidence>
<name>A0A6P7SHY9_9MOLL</name>
<accession>A0A6P7SHY9</accession>
<dbReference type="Proteomes" id="UP000515154">
    <property type="component" value="Linkage group LG6"/>
</dbReference>
<organism evidence="1 2">
    <name type="scientific">Octopus sinensis</name>
    <name type="common">East Asian common octopus</name>
    <dbReference type="NCBI Taxonomy" id="2607531"/>
    <lineage>
        <taxon>Eukaryota</taxon>
        <taxon>Metazoa</taxon>
        <taxon>Spiralia</taxon>
        <taxon>Lophotrochozoa</taxon>
        <taxon>Mollusca</taxon>
        <taxon>Cephalopoda</taxon>
        <taxon>Coleoidea</taxon>
        <taxon>Octopodiformes</taxon>
        <taxon>Octopoda</taxon>
        <taxon>Incirrata</taxon>
        <taxon>Octopodidae</taxon>
        <taxon>Octopus</taxon>
    </lineage>
</organism>
<gene>
    <name evidence="2" type="primary">LOC115213225</name>
</gene>
<dbReference type="KEGG" id="osn:115213225"/>
<protein>
    <submittedName>
        <fullName evidence="2">Protein GVQW3-like</fullName>
    </submittedName>
</protein>
<evidence type="ECO:0000313" key="2">
    <source>
        <dbReference type="RefSeq" id="XP_029638019.1"/>
    </source>
</evidence>
<dbReference type="AlphaFoldDB" id="A0A6P7SHY9"/>
<reference evidence="2" key="1">
    <citation type="submission" date="2025-08" db="UniProtKB">
        <authorList>
            <consortium name="RefSeq"/>
        </authorList>
    </citation>
    <scope>IDENTIFICATION</scope>
</reference>